<feature type="compositionally biased region" description="Low complexity" evidence="3">
    <location>
        <begin position="59"/>
        <end position="73"/>
    </location>
</feature>
<gene>
    <name evidence="5" type="ORF">Sradi_3973900</name>
</gene>
<comment type="caution">
    <text evidence="5">The sequence shown here is derived from an EMBL/GenBank/DDBJ whole genome shotgun (WGS) entry which is preliminary data.</text>
</comment>
<feature type="compositionally biased region" description="Low complexity" evidence="3">
    <location>
        <begin position="19"/>
        <end position="32"/>
    </location>
</feature>
<feature type="region of interest" description="Disordered" evidence="3">
    <location>
        <begin position="1"/>
        <end position="78"/>
    </location>
</feature>
<organism evidence="5">
    <name type="scientific">Sesamum radiatum</name>
    <name type="common">Black benniseed</name>
    <dbReference type="NCBI Taxonomy" id="300843"/>
    <lineage>
        <taxon>Eukaryota</taxon>
        <taxon>Viridiplantae</taxon>
        <taxon>Streptophyta</taxon>
        <taxon>Embryophyta</taxon>
        <taxon>Tracheophyta</taxon>
        <taxon>Spermatophyta</taxon>
        <taxon>Magnoliopsida</taxon>
        <taxon>eudicotyledons</taxon>
        <taxon>Gunneridae</taxon>
        <taxon>Pentapetalae</taxon>
        <taxon>asterids</taxon>
        <taxon>lamiids</taxon>
        <taxon>Lamiales</taxon>
        <taxon>Pedaliaceae</taxon>
        <taxon>Sesamum</taxon>
    </lineage>
</organism>
<dbReference type="GO" id="GO:0008270">
    <property type="term" value="F:zinc ion binding"/>
    <property type="evidence" value="ECO:0007669"/>
    <property type="project" value="InterPro"/>
</dbReference>
<dbReference type="PANTHER" id="PTHR15835:SF6">
    <property type="entry name" value="ZINC FINGER C3HC-TYPE PROTEIN 1"/>
    <property type="match status" value="1"/>
</dbReference>
<feature type="compositionally biased region" description="Basic and acidic residues" evidence="3">
    <location>
        <begin position="1"/>
        <end position="10"/>
    </location>
</feature>
<comment type="subcellular location">
    <subcellularLocation>
        <location evidence="1">Nucleus</location>
    </subcellularLocation>
</comment>
<sequence>MAEESQKRFEAIMSKLFHTPPKSKTNSNNSSTHGVQKLSGRKRPHSSSAGTRLAGNVDSGSSLSVSATSTPAPACRPWDRDDLFRRLSTFKSMTWFAKPQV</sequence>
<evidence type="ECO:0000256" key="2">
    <source>
        <dbReference type="ARBA" id="ARBA00023242"/>
    </source>
</evidence>
<dbReference type="PANTHER" id="PTHR15835">
    <property type="entry name" value="NUCLEAR-INTERACTING PARTNER OF ALK"/>
    <property type="match status" value="1"/>
</dbReference>
<proteinExistence type="predicted"/>
<reference evidence="5" key="2">
    <citation type="journal article" date="2024" name="Plant">
        <title>Genomic evolution and insights into agronomic trait innovations of Sesamum species.</title>
        <authorList>
            <person name="Miao H."/>
            <person name="Wang L."/>
            <person name="Qu L."/>
            <person name="Liu H."/>
            <person name="Sun Y."/>
            <person name="Le M."/>
            <person name="Wang Q."/>
            <person name="Wei S."/>
            <person name="Zheng Y."/>
            <person name="Lin W."/>
            <person name="Duan Y."/>
            <person name="Cao H."/>
            <person name="Xiong S."/>
            <person name="Wang X."/>
            <person name="Wei L."/>
            <person name="Li C."/>
            <person name="Ma Q."/>
            <person name="Ju M."/>
            <person name="Zhao R."/>
            <person name="Li G."/>
            <person name="Mu C."/>
            <person name="Tian Q."/>
            <person name="Mei H."/>
            <person name="Zhang T."/>
            <person name="Gao T."/>
            <person name="Zhang H."/>
        </authorList>
    </citation>
    <scope>NUCLEOTIDE SEQUENCE</scope>
    <source>
        <strain evidence="5">G02</strain>
    </source>
</reference>
<reference evidence="5" key="1">
    <citation type="submission" date="2020-06" db="EMBL/GenBank/DDBJ databases">
        <authorList>
            <person name="Li T."/>
            <person name="Hu X."/>
            <person name="Zhang T."/>
            <person name="Song X."/>
            <person name="Zhang H."/>
            <person name="Dai N."/>
            <person name="Sheng W."/>
            <person name="Hou X."/>
            <person name="Wei L."/>
        </authorList>
    </citation>
    <scope>NUCLEOTIDE SEQUENCE</scope>
    <source>
        <strain evidence="5">G02</strain>
        <tissue evidence="5">Leaf</tissue>
    </source>
</reference>
<dbReference type="Pfam" id="PF07967">
    <property type="entry name" value="zf-C3HC"/>
    <property type="match status" value="1"/>
</dbReference>
<dbReference type="InterPro" id="IPR012935">
    <property type="entry name" value="NuBaID_N"/>
</dbReference>
<dbReference type="GO" id="GO:0005634">
    <property type="term" value="C:nucleus"/>
    <property type="evidence" value="ECO:0007669"/>
    <property type="project" value="UniProtKB-SubCell"/>
</dbReference>
<protein>
    <recommendedName>
        <fullName evidence="4">C3HC-type domain-containing protein</fullName>
    </recommendedName>
</protein>
<accession>A0AAW2PJC0</accession>
<name>A0AAW2PJC0_SESRA</name>
<evidence type="ECO:0000313" key="5">
    <source>
        <dbReference type="EMBL" id="KAL0355270.1"/>
    </source>
</evidence>
<keyword evidence="2" id="KW-0539">Nucleus</keyword>
<evidence type="ECO:0000259" key="4">
    <source>
        <dbReference type="Pfam" id="PF07967"/>
    </source>
</evidence>
<dbReference type="AlphaFoldDB" id="A0AAW2PJC0"/>
<feature type="domain" description="C3HC-type" evidence="4">
    <location>
        <begin position="77"/>
        <end position="100"/>
    </location>
</feature>
<evidence type="ECO:0000256" key="1">
    <source>
        <dbReference type="ARBA" id="ARBA00004123"/>
    </source>
</evidence>
<evidence type="ECO:0000256" key="3">
    <source>
        <dbReference type="SAM" id="MobiDB-lite"/>
    </source>
</evidence>
<dbReference type="EMBL" id="JACGWJ010000017">
    <property type="protein sequence ID" value="KAL0355270.1"/>
    <property type="molecule type" value="Genomic_DNA"/>
</dbReference>